<dbReference type="PROSITE" id="PS00012">
    <property type="entry name" value="PHOSPHOPANTETHEINE"/>
    <property type="match status" value="1"/>
</dbReference>
<feature type="domain" description="Carrier" evidence="3">
    <location>
        <begin position="645"/>
        <end position="719"/>
    </location>
</feature>
<dbReference type="InterPro" id="IPR020845">
    <property type="entry name" value="AMP-binding_CS"/>
</dbReference>
<dbReference type="Pfam" id="PF23562">
    <property type="entry name" value="AMP-binding_C_3"/>
    <property type="match status" value="1"/>
</dbReference>
<dbReference type="InterPro" id="IPR036291">
    <property type="entry name" value="NAD(P)-bd_dom_sf"/>
</dbReference>
<dbReference type="InterPro" id="IPR006162">
    <property type="entry name" value="Ppantetheine_attach_site"/>
</dbReference>
<proteinExistence type="predicted"/>
<organism evidence="4 5">
    <name type="scientific">Phycomyces blakesleeanus (strain ATCC 8743b / DSM 1359 / FGSC 10004 / NBRC 33097 / NRRL 1555)</name>
    <dbReference type="NCBI Taxonomy" id="763407"/>
    <lineage>
        <taxon>Eukaryota</taxon>
        <taxon>Fungi</taxon>
        <taxon>Fungi incertae sedis</taxon>
        <taxon>Mucoromycota</taxon>
        <taxon>Mucoromycotina</taxon>
        <taxon>Mucoromycetes</taxon>
        <taxon>Mucorales</taxon>
        <taxon>Phycomycetaceae</taxon>
        <taxon>Phycomyces</taxon>
    </lineage>
</organism>
<dbReference type="Pfam" id="PF07993">
    <property type="entry name" value="NAD_binding_4"/>
    <property type="match status" value="1"/>
</dbReference>
<evidence type="ECO:0000256" key="1">
    <source>
        <dbReference type="ARBA" id="ARBA00022450"/>
    </source>
</evidence>
<dbReference type="Gene3D" id="3.40.50.720">
    <property type="entry name" value="NAD(P)-binding Rossmann-like Domain"/>
    <property type="match status" value="1"/>
</dbReference>
<dbReference type="Pfam" id="PF00501">
    <property type="entry name" value="AMP-binding"/>
    <property type="match status" value="1"/>
</dbReference>
<dbReference type="PROSITE" id="PS00455">
    <property type="entry name" value="AMP_BINDING"/>
    <property type="match status" value="1"/>
</dbReference>
<dbReference type="InterPro" id="IPR036736">
    <property type="entry name" value="ACP-like_sf"/>
</dbReference>
<dbReference type="GO" id="GO:0031177">
    <property type="term" value="F:phosphopantetheine binding"/>
    <property type="evidence" value="ECO:0007669"/>
    <property type="project" value="InterPro"/>
</dbReference>
<dbReference type="Pfam" id="PF00550">
    <property type="entry name" value="PP-binding"/>
    <property type="match status" value="1"/>
</dbReference>
<dbReference type="InterPro" id="IPR042099">
    <property type="entry name" value="ANL_N_sf"/>
</dbReference>
<dbReference type="SMART" id="SM00823">
    <property type="entry name" value="PKS_PP"/>
    <property type="match status" value="1"/>
</dbReference>
<dbReference type="PANTHER" id="PTHR43439:SF2">
    <property type="entry name" value="ENZYME, PUTATIVE (JCVI)-RELATED"/>
    <property type="match status" value="1"/>
</dbReference>
<evidence type="ECO:0000313" key="5">
    <source>
        <dbReference type="Proteomes" id="UP000077315"/>
    </source>
</evidence>
<evidence type="ECO:0000313" key="4">
    <source>
        <dbReference type="EMBL" id="OAD81050.1"/>
    </source>
</evidence>
<evidence type="ECO:0000259" key="3">
    <source>
        <dbReference type="PROSITE" id="PS50075"/>
    </source>
</evidence>
<dbReference type="Proteomes" id="UP000077315">
    <property type="component" value="Unassembled WGS sequence"/>
</dbReference>
<keyword evidence="2" id="KW-0597">Phosphoprotein</keyword>
<dbReference type="SUPFAM" id="SSF47336">
    <property type="entry name" value="ACP-like"/>
    <property type="match status" value="1"/>
</dbReference>
<dbReference type="InterPro" id="IPR051414">
    <property type="entry name" value="Adenylate-forming_Reductase"/>
</dbReference>
<gene>
    <name evidence="4" type="ORF">PHYBLDRAFT_76936</name>
</gene>
<dbReference type="Gene3D" id="1.10.1200.10">
    <property type="entry name" value="ACP-like"/>
    <property type="match status" value="1"/>
</dbReference>
<dbReference type="InterPro" id="IPR000873">
    <property type="entry name" value="AMP-dep_synth/lig_dom"/>
</dbReference>
<protein>
    <recommendedName>
        <fullName evidence="3">Carrier domain-containing protein</fullName>
    </recommendedName>
</protein>
<dbReference type="GeneID" id="29004109"/>
<dbReference type="RefSeq" id="XP_018299090.1">
    <property type="nucleotide sequence ID" value="XM_018443203.1"/>
</dbReference>
<dbReference type="SUPFAM" id="SSF51735">
    <property type="entry name" value="NAD(P)-binding Rossmann-fold domains"/>
    <property type="match status" value="1"/>
</dbReference>
<dbReference type="InParanoid" id="A0A163ERF7"/>
<dbReference type="Gene3D" id="3.40.50.12780">
    <property type="entry name" value="N-terminal domain of ligase-like"/>
    <property type="match status" value="1"/>
</dbReference>
<dbReference type="EMBL" id="KV440971">
    <property type="protein sequence ID" value="OAD81050.1"/>
    <property type="molecule type" value="Genomic_DNA"/>
</dbReference>
<dbReference type="InterPro" id="IPR020806">
    <property type="entry name" value="PKS_PP-bd"/>
</dbReference>
<reference evidence="5" key="1">
    <citation type="submission" date="2015-06" db="EMBL/GenBank/DDBJ databases">
        <title>Expansion of signal transduction pathways in fungi by whole-genome duplication.</title>
        <authorList>
            <consortium name="DOE Joint Genome Institute"/>
            <person name="Corrochano L.M."/>
            <person name="Kuo A."/>
            <person name="Marcet-Houben M."/>
            <person name="Polaino S."/>
            <person name="Salamov A."/>
            <person name="Villalobos J.M."/>
            <person name="Alvarez M.I."/>
            <person name="Avalos J."/>
            <person name="Benito E.P."/>
            <person name="Benoit I."/>
            <person name="Burger G."/>
            <person name="Camino L.P."/>
            <person name="Canovas D."/>
            <person name="Cerda-Olmedo E."/>
            <person name="Cheng J.-F."/>
            <person name="Dominguez A."/>
            <person name="Elias M."/>
            <person name="Eslava A.P."/>
            <person name="Glaser F."/>
            <person name="Grimwood J."/>
            <person name="Gutierrez G."/>
            <person name="Heitman J."/>
            <person name="Henrissat B."/>
            <person name="Iturriaga E.A."/>
            <person name="Lang B.F."/>
            <person name="Lavin J.L."/>
            <person name="Lee S."/>
            <person name="Li W."/>
            <person name="Lindquist E."/>
            <person name="Lopez-Garcia S."/>
            <person name="Luque E.M."/>
            <person name="Marcos A.T."/>
            <person name="Martin J."/>
            <person name="McCluskey K."/>
            <person name="Medina H.R."/>
            <person name="Miralles-Duran A."/>
            <person name="Miyazaki A."/>
            <person name="Munoz-Torres E."/>
            <person name="Oguiza J.A."/>
            <person name="Ohm R."/>
            <person name="Olmedo M."/>
            <person name="Orejas M."/>
            <person name="Ortiz-Castellanos L."/>
            <person name="Pisabarro A.G."/>
            <person name="Rodriguez-Romero J."/>
            <person name="Ruiz-Herrera J."/>
            <person name="Ruiz-Vazquez R."/>
            <person name="Sanz C."/>
            <person name="Schackwitz W."/>
            <person name="Schmutz J."/>
            <person name="Shahriari M."/>
            <person name="Shelest E."/>
            <person name="Silva-Franco F."/>
            <person name="Soanes D."/>
            <person name="Syed K."/>
            <person name="Tagua V.G."/>
            <person name="Talbot N.J."/>
            <person name="Thon M."/>
            <person name="De vries R.P."/>
            <person name="Wiebenga A."/>
            <person name="Yadav J.S."/>
            <person name="Braun E.L."/>
            <person name="Baker S."/>
            <person name="Garre V."/>
            <person name="Horwitz B."/>
            <person name="Torres-Martinez S."/>
            <person name="Idnurm A."/>
            <person name="Herrera-Estrella A."/>
            <person name="Gabaldon T."/>
            <person name="Grigoriev I.V."/>
        </authorList>
    </citation>
    <scope>NUCLEOTIDE SEQUENCE [LARGE SCALE GENOMIC DNA]</scope>
    <source>
        <strain evidence="5">NRRL 1555(-)</strain>
    </source>
</reference>
<dbReference type="PROSITE" id="PS50075">
    <property type="entry name" value="CARRIER"/>
    <property type="match status" value="1"/>
</dbReference>
<accession>A0A163ERF7</accession>
<dbReference type="AlphaFoldDB" id="A0A163ERF7"/>
<keyword evidence="1" id="KW-0596">Phosphopantetheine</keyword>
<name>A0A163ERF7_PHYB8</name>
<dbReference type="VEuPathDB" id="FungiDB:PHYBLDRAFT_76936"/>
<dbReference type="PANTHER" id="PTHR43439">
    <property type="entry name" value="PHENYLACETATE-COENZYME A LIGASE"/>
    <property type="match status" value="1"/>
</dbReference>
<dbReference type="OrthoDB" id="429813at2759"/>
<keyword evidence="5" id="KW-1185">Reference proteome</keyword>
<dbReference type="SUPFAM" id="SSF56801">
    <property type="entry name" value="Acetyl-CoA synthetase-like"/>
    <property type="match status" value="1"/>
</dbReference>
<dbReference type="InterPro" id="IPR009081">
    <property type="entry name" value="PP-bd_ACP"/>
</dbReference>
<dbReference type="InterPro" id="IPR013120">
    <property type="entry name" value="FAR_NAD-bd"/>
</dbReference>
<evidence type="ECO:0000256" key="2">
    <source>
        <dbReference type="ARBA" id="ARBA00022553"/>
    </source>
</evidence>
<dbReference type="STRING" id="763407.A0A163ERF7"/>
<sequence length="1124" mass="126857">MSGVAQACSLRQEIPCVTHTICCINVHISTAEYLFVPSHKEGSYKSINIIDSSLISTILFPTPDIIEPTRTPIADYSEFTIKMEYPLDYKTNPSYIEFWQKIAKIHATKVLVRYHCTNDKGNDVYKTLTYEQVDRMSTNLALEWSKSICEAVTVGFISDHTPFYLISMLAIMKLGVIFLSLSPRNSPDSDASLLKATETKFLIASTKYKNTAQSTASQVEGCRVLIFPDFDLEYLSKQPLNSQTDFMSIICAQTPESIILIGHSSGTTGFPKPIRLTNRFMIHVIQSLSIGIEDTNKNIEYTCSDVILPCTPLFHSFGLFAIFNVLLVGASVVFLKQLLPSIPELIFAIEANKCTFMMVPPLVLEQMLAHCQEQSDFSPLQQLKLTIFGGAPLKQEVGSFCESKNIIIRNKYGASEIGSFMISDLAPNTKQWNTLRPLPPLRKYCIWEPYFADSELVHLVIKGDCPSIAHGVVNREDGNYGTRDLFKETSPNSGYYSYYGRMDDTLIMKNGEKTNPLPIEATIRQCPIVSQCVIIGESRQCISVLIELSAESPKEYTTEEITDIVYHYIREANKSAPTHSMIFKQMIYILPLGETLPATAKGTVIRKHAYNEYKDVIEKLYVNFLEGPQNSADESIAAALLWSPEEVKLFIVKSAAEVLGIPQADIKDSSKSLFDFGLNSITSIQLRNRLSKIFGKLSQNFLFQYPTIDQVAVALLRGPQYHNTWVDERLSKTEEILDSYLKRASQDFEITKNSYVKDQDQVVLLTGATGSLGSFMLRDLLKSPQVSKVYCLVRGKEAGALNRIYHAFESRSLDVSLLSSPKLVALPMNLTDEKLGFAHDFYSKLKSEVTIIQHCAWLLDFNHTVEHYDKECIKGLYNLVKFSYRQINPIHLHFISSISASAGWGATIPESPLPRNTKVAMPIGYAQSKYIVEYLFNYLTKEKNLPCIIARLGQVCGDSINGVWNTSEQYPLMFIGGGSVMKKMPRLNTAIDWIPVDYAAACIVDIMLKTTSKPVDINESVYHIVNPYRVTWEDLLKAMRYSGMSFETVPVKEWIRELKKDDKNPAFRLVSFYENTLDETFTMPVLSTEKTILFSPILRNCSALDTQLLKKFVLYWKSIGFYKN</sequence>